<dbReference type="Pfam" id="PF07918">
    <property type="entry name" value="CAP160"/>
    <property type="match status" value="1"/>
</dbReference>
<dbReference type="Pfam" id="PF23402">
    <property type="entry name" value="LTI65_LTI78_NYQTKV"/>
    <property type="match status" value="1"/>
</dbReference>
<feature type="region of interest" description="Disordered" evidence="1">
    <location>
        <begin position="195"/>
        <end position="230"/>
    </location>
</feature>
<evidence type="ECO:0000259" key="3">
    <source>
        <dbReference type="Pfam" id="PF23402"/>
    </source>
</evidence>
<protein>
    <recommendedName>
        <fullName evidence="7">Low-temperature-induced 65 kDa protein</fullName>
    </recommendedName>
</protein>
<feature type="compositionally biased region" description="Basic and acidic residues" evidence="1">
    <location>
        <begin position="446"/>
        <end position="455"/>
    </location>
</feature>
<evidence type="ECO:0000313" key="6">
    <source>
        <dbReference type="Proteomes" id="UP001318860"/>
    </source>
</evidence>
<feature type="compositionally biased region" description="Acidic residues" evidence="1">
    <location>
        <begin position="76"/>
        <end position="87"/>
    </location>
</feature>
<dbReference type="InterPro" id="IPR037491">
    <property type="entry name" value="LTI78/LTI65"/>
</dbReference>
<accession>A0ABR0V9E4</accession>
<evidence type="ECO:0000259" key="4">
    <source>
        <dbReference type="Pfam" id="PF23403"/>
    </source>
</evidence>
<evidence type="ECO:0000259" key="2">
    <source>
        <dbReference type="Pfam" id="PF23399"/>
    </source>
</evidence>
<feature type="region of interest" description="Disordered" evidence="1">
    <location>
        <begin position="140"/>
        <end position="176"/>
    </location>
</feature>
<keyword evidence="6" id="KW-1185">Reference proteome</keyword>
<dbReference type="InterPro" id="IPR057059">
    <property type="entry name" value="LTI65/LTI78_PGEED"/>
</dbReference>
<dbReference type="Pfam" id="PF23403">
    <property type="entry name" value="LTI65_LTI78_N"/>
    <property type="match status" value="1"/>
</dbReference>
<feature type="compositionally biased region" description="Basic and acidic residues" evidence="1">
    <location>
        <begin position="421"/>
        <end position="435"/>
    </location>
</feature>
<feature type="compositionally biased region" description="Basic and acidic residues" evidence="1">
    <location>
        <begin position="55"/>
        <end position="75"/>
    </location>
</feature>
<dbReference type="PANTHER" id="PTHR33836">
    <property type="entry name" value="LOW-TEMPERATURE-INDUCED 65 KDA PROTEIN-RELATED"/>
    <property type="match status" value="1"/>
</dbReference>
<dbReference type="EMBL" id="JABTTQ020001338">
    <property type="protein sequence ID" value="KAK6131810.1"/>
    <property type="molecule type" value="Genomic_DNA"/>
</dbReference>
<feature type="domain" description="LTI65/LTI78 PGEED repeat" evidence="2">
    <location>
        <begin position="387"/>
        <end position="415"/>
    </location>
</feature>
<dbReference type="InterPro" id="IPR057058">
    <property type="entry name" value="LTI65_LTI78_NYQTKV"/>
</dbReference>
<evidence type="ECO:0000313" key="5">
    <source>
        <dbReference type="EMBL" id="KAK6131810.1"/>
    </source>
</evidence>
<dbReference type="Pfam" id="PF23399">
    <property type="entry name" value="LTI65_PGEED"/>
    <property type="match status" value="1"/>
</dbReference>
<proteinExistence type="predicted"/>
<gene>
    <name evidence="5" type="ORF">DH2020_034448</name>
</gene>
<comment type="caution">
    <text evidence="5">The sequence shown here is derived from an EMBL/GenBank/DDBJ whole genome shotgun (WGS) entry which is preliminary data.</text>
</comment>
<dbReference type="InterPro" id="IPR056605">
    <property type="entry name" value="LTI65_LTI78_N"/>
</dbReference>
<organism evidence="5 6">
    <name type="scientific">Rehmannia glutinosa</name>
    <name type="common">Chinese foxglove</name>
    <dbReference type="NCBI Taxonomy" id="99300"/>
    <lineage>
        <taxon>Eukaryota</taxon>
        <taxon>Viridiplantae</taxon>
        <taxon>Streptophyta</taxon>
        <taxon>Embryophyta</taxon>
        <taxon>Tracheophyta</taxon>
        <taxon>Spermatophyta</taxon>
        <taxon>Magnoliopsida</taxon>
        <taxon>eudicotyledons</taxon>
        <taxon>Gunneridae</taxon>
        <taxon>Pentapetalae</taxon>
        <taxon>asterids</taxon>
        <taxon>lamiids</taxon>
        <taxon>Lamiales</taxon>
        <taxon>Orobanchaceae</taxon>
        <taxon>Rehmannieae</taxon>
        <taxon>Rehmannia</taxon>
    </lineage>
</organism>
<name>A0ABR0V9E4_REHGL</name>
<feature type="region of interest" description="Disordered" evidence="1">
    <location>
        <begin position="1"/>
        <end position="87"/>
    </location>
</feature>
<feature type="compositionally biased region" description="Polar residues" evidence="1">
    <location>
        <begin position="266"/>
        <end position="281"/>
    </location>
</feature>
<feature type="domain" description="LTI65/LTI78 NYQTKV repeat" evidence="3">
    <location>
        <begin position="191"/>
        <end position="250"/>
    </location>
</feature>
<feature type="compositionally biased region" description="Basic residues" evidence="1">
    <location>
        <begin position="44"/>
        <end position="54"/>
    </location>
</feature>
<evidence type="ECO:0000256" key="1">
    <source>
        <dbReference type="SAM" id="MobiDB-lite"/>
    </source>
</evidence>
<feature type="compositionally biased region" description="Polar residues" evidence="1">
    <location>
        <begin position="498"/>
        <end position="509"/>
    </location>
</feature>
<evidence type="ECO:0008006" key="7">
    <source>
        <dbReference type="Google" id="ProtNLM"/>
    </source>
</evidence>
<feature type="region of interest" description="Disordered" evidence="1">
    <location>
        <begin position="421"/>
        <end position="509"/>
    </location>
</feature>
<dbReference type="PANTHER" id="PTHR33836:SF13">
    <property type="entry name" value="LOW-TEMPERATURE-INDUCED 78 KDA PROTEIN-LIKE"/>
    <property type="match status" value="1"/>
</dbReference>
<reference evidence="5 6" key="1">
    <citation type="journal article" date="2021" name="Comput. Struct. Biotechnol. J.">
        <title>De novo genome assembly of the potent medicinal plant Rehmannia glutinosa using nanopore technology.</title>
        <authorList>
            <person name="Ma L."/>
            <person name="Dong C."/>
            <person name="Song C."/>
            <person name="Wang X."/>
            <person name="Zheng X."/>
            <person name="Niu Y."/>
            <person name="Chen S."/>
            <person name="Feng W."/>
        </authorList>
    </citation>
    <scope>NUCLEOTIDE SEQUENCE [LARGE SCALE GENOMIC DNA]</scope>
    <source>
        <strain evidence="5">DH-2019</strain>
    </source>
</reference>
<dbReference type="InterPro" id="IPR012418">
    <property type="entry name" value="CAP160"/>
</dbReference>
<feature type="domain" description="LTI65/LTI78 N-terminal" evidence="4">
    <location>
        <begin position="37"/>
        <end position="94"/>
    </location>
</feature>
<feature type="region of interest" description="Disordered" evidence="1">
    <location>
        <begin position="252"/>
        <end position="303"/>
    </location>
</feature>
<dbReference type="Proteomes" id="UP001318860">
    <property type="component" value="Unassembled WGS sequence"/>
</dbReference>
<sequence>MEAQLQRPTHGHHHYEEDPRDINAGLQSVIGGEGEDQHGEKKSVMKKVKDKAKKIKDTITKHGHGHEHDYRHDQISEEDDEEEDEDMVNAPEVHVYDYPAVIPGTNLPIQTHVNLEKPTDTREDRYNPSVRNEVYPNVVDEGVIRPSGPGNIEPELGTSSLEAGKPETKNLPWSSPGAIEVKDANVAEPTVKISPLVGLEEDPHSTKNRPGEIAASNYQAKVTDPTGEGAKEAEVAPILQQLDNLHLSEERSYTGSHDQFAPQPTPTKDQFNPESNPVSRSSDPDSPKSLNPAEPGSMPRDTIAGKISSATSAIADKAVSAKNVVASKMGYGGDSLNKPVFEQATEYGHKMYEKMAGAGSALMSKVQRGGDQVEHEAGGDTAMKGTDKGVSMKEYLAEKFRPGEEDKALSEVISERFHRKNEGVRRTEEDVKPMESEDVAPPRLATGERIKREGKGAGAGGVVNRVKGAVGSWLGKSTTAGSAPSGGVGHSKEEVGIGSQQPMLQESGN</sequence>